<evidence type="ECO:0000313" key="2">
    <source>
        <dbReference type="Proteomes" id="UP000479710"/>
    </source>
</evidence>
<dbReference type="EMBL" id="SPHZ02000002">
    <property type="protein sequence ID" value="KAF0929573.1"/>
    <property type="molecule type" value="Genomic_DNA"/>
</dbReference>
<protein>
    <submittedName>
        <fullName evidence="1">Uncharacterized protein</fullName>
    </submittedName>
</protein>
<accession>A0A6G1EY61</accession>
<reference evidence="1 2" key="1">
    <citation type="submission" date="2019-11" db="EMBL/GenBank/DDBJ databases">
        <title>Whole genome sequence of Oryza granulata.</title>
        <authorList>
            <person name="Li W."/>
        </authorList>
    </citation>
    <scope>NUCLEOTIDE SEQUENCE [LARGE SCALE GENOMIC DNA]</scope>
    <source>
        <strain evidence="2">cv. Menghai</strain>
        <tissue evidence="1">Leaf</tissue>
    </source>
</reference>
<sequence length="73" mass="8207">MEGCTTFAGTIAARSPVEAWHRLRWSGGMTWRSSGVGRRRCRGMTCRSGWTAWGGGDMAWLDDEMTRRRGRLG</sequence>
<comment type="caution">
    <text evidence="1">The sequence shown here is derived from an EMBL/GenBank/DDBJ whole genome shotgun (WGS) entry which is preliminary data.</text>
</comment>
<dbReference type="Proteomes" id="UP000479710">
    <property type="component" value="Unassembled WGS sequence"/>
</dbReference>
<gene>
    <name evidence="1" type="ORF">E2562_022395</name>
</gene>
<keyword evidence="2" id="KW-1185">Reference proteome</keyword>
<organism evidence="1 2">
    <name type="scientific">Oryza meyeriana var. granulata</name>
    <dbReference type="NCBI Taxonomy" id="110450"/>
    <lineage>
        <taxon>Eukaryota</taxon>
        <taxon>Viridiplantae</taxon>
        <taxon>Streptophyta</taxon>
        <taxon>Embryophyta</taxon>
        <taxon>Tracheophyta</taxon>
        <taxon>Spermatophyta</taxon>
        <taxon>Magnoliopsida</taxon>
        <taxon>Liliopsida</taxon>
        <taxon>Poales</taxon>
        <taxon>Poaceae</taxon>
        <taxon>BOP clade</taxon>
        <taxon>Oryzoideae</taxon>
        <taxon>Oryzeae</taxon>
        <taxon>Oryzinae</taxon>
        <taxon>Oryza</taxon>
        <taxon>Oryza meyeriana</taxon>
    </lineage>
</organism>
<name>A0A6G1EY61_9ORYZ</name>
<dbReference type="AlphaFoldDB" id="A0A6G1EY61"/>
<proteinExistence type="predicted"/>
<evidence type="ECO:0000313" key="1">
    <source>
        <dbReference type="EMBL" id="KAF0929573.1"/>
    </source>
</evidence>